<sequence>MENHSKTDSSQILGNWDVLTTSESDDPSKEVEKETRTRASDKERGSMAEKEKAVGRILPSWMDPSYEWGDGKWKEDGRKKKKKEKEKEKEKESDVIPFKEIFETLHRNSGKKVEEEDEEKGKKNQSYVNTLKSMGLKFP</sequence>
<proteinExistence type="predicted"/>
<evidence type="ECO:0000313" key="2">
    <source>
        <dbReference type="EMBL" id="JAU89312.1"/>
    </source>
</evidence>
<organism evidence="2">
    <name type="scientific">Noccaea caerulescens</name>
    <name type="common">Alpine penny-cress</name>
    <name type="synonym">Thlaspi caerulescens</name>
    <dbReference type="NCBI Taxonomy" id="107243"/>
    <lineage>
        <taxon>Eukaryota</taxon>
        <taxon>Viridiplantae</taxon>
        <taxon>Streptophyta</taxon>
        <taxon>Embryophyta</taxon>
        <taxon>Tracheophyta</taxon>
        <taxon>Spermatophyta</taxon>
        <taxon>Magnoliopsida</taxon>
        <taxon>eudicotyledons</taxon>
        <taxon>Gunneridae</taxon>
        <taxon>Pentapetalae</taxon>
        <taxon>rosids</taxon>
        <taxon>malvids</taxon>
        <taxon>Brassicales</taxon>
        <taxon>Brassicaceae</taxon>
        <taxon>Coluteocarpeae</taxon>
        <taxon>Noccaea</taxon>
    </lineage>
</organism>
<evidence type="ECO:0000256" key="1">
    <source>
        <dbReference type="SAM" id="MobiDB-lite"/>
    </source>
</evidence>
<feature type="compositionally biased region" description="Basic and acidic residues" evidence="1">
    <location>
        <begin position="85"/>
        <end position="94"/>
    </location>
</feature>
<feature type="compositionally biased region" description="Basic and acidic residues" evidence="1">
    <location>
        <begin position="100"/>
        <end position="122"/>
    </location>
</feature>
<dbReference type="AlphaFoldDB" id="A0A1J3JBD9"/>
<feature type="compositionally biased region" description="Polar residues" evidence="1">
    <location>
        <begin position="8"/>
        <end position="22"/>
    </location>
</feature>
<feature type="compositionally biased region" description="Basic and acidic residues" evidence="1">
    <location>
        <begin position="69"/>
        <end position="78"/>
    </location>
</feature>
<accession>A0A1J3JBD9</accession>
<dbReference type="EMBL" id="GEVM01016626">
    <property type="protein sequence ID" value="JAU89312.1"/>
    <property type="molecule type" value="Transcribed_RNA"/>
</dbReference>
<feature type="region of interest" description="Disordered" evidence="1">
    <location>
        <begin position="1"/>
        <end position="139"/>
    </location>
</feature>
<protein>
    <submittedName>
        <fullName evidence="2">Uncharacterized protein</fullName>
    </submittedName>
</protein>
<reference evidence="2" key="1">
    <citation type="submission" date="2016-07" db="EMBL/GenBank/DDBJ databases">
        <title>De novo transcriptome assembly of four accessions of the metal hyperaccumulator plant Noccaea caerulescens.</title>
        <authorList>
            <person name="Blande D."/>
            <person name="Halimaa P."/>
            <person name="Tervahauta A.I."/>
            <person name="Aarts M.G."/>
            <person name="Karenlampi S.O."/>
        </authorList>
    </citation>
    <scope>NUCLEOTIDE SEQUENCE</scope>
</reference>
<gene>
    <name evidence="2" type="ORF">MP_TR16183_c0_g1_i1_g.45923</name>
</gene>
<name>A0A1J3JBD9_NOCCA</name>
<feature type="compositionally biased region" description="Basic and acidic residues" evidence="1">
    <location>
        <begin position="26"/>
        <end position="54"/>
    </location>
</feature>